<keyword evidence="2" id="KW-1185">Reference proteome</keyword>
<dbReference type="Pfam" id="PF11041">
    <property type="entry name" value="Phage_Wedge1"/>
    <property type="match status" value="1"/>
</dbReference>
<dbReference type="KEGG" id="vg:64408850"/>
<dbReference type="Proteomes" id="UP000289438">
    <property type="component" value="Segment"/>
</dbReference>
<dbReference type="InterPro" id="IPR021283">
    <property type="entry name" value="Phage_Wedge1"/>
</dbReference>
<organism evidence="1 2">
    <name type="scientific">Xanthomonas phage XPP1</name>
    <dbReference type="NCBI Taxonomy" id="2099853"/>
    <lineage>
        <taxon>Viruses</taxon>
        <taxon>Duplodnaviria</taxon>
        <taxon>Heunggongvirae</taxon>
        <taxon>Uroviricota</taxon>
        <taxon>Caudoviricetes</taxon>
        <taxon>Kantovirinae</taxon>
        <taxon>Tsukubavirus</taxon>
        <taxon>Tsukubavirus XPP1</taxon>
    </lineage>
</organism>
<dbReference type="EMBL" id="MG944227">
    <property type="protein sequence ID" value="AVO23715.1"/>
    <property type="molecule type" value="Genomic_DNA"/>
</dbReference>
<evidence type="ECO:0008006" key="3">
    <source>
        <dbReference type="Google" id="ProtNLM"/>
    </source>
</evidence>
<accession>A0A3S7HHQ4</accession>
<dbReference type="GeneID" id="64408850"/>
<proteinExistence type="predicted"/>
<evidence type="ECO:0000313" key="1">
    <source>
        <dbReference type="EMBL" id="AVO23715.1"/>
    </source>
</evidence>
<protein>
    <recommendedName>
        <fullName evidence="3">DUF2612 domain-containing protein</fullName>
    </recommendedName>
</protein>
<evidence type="ECO:0000313" key="2">
    <source>
        <dbReference type="Proteomes" id="UP000289438"/>
    </source>
</evidence>
<sequence>MSDYARTIMRQYANSATLVALLDSFDQWVDLSKFSGDFLVNVWDISTATGFGLDIWGRILGRSRYLLVQQSAGNNFGFNINSNPGTQWKGWSQAPFYNGQSSGNVSYKMTDDAYRQLLLVKAAANIASCDVPSINALMRAMFGSRGKCYIGYDPNNPMHIGYHYEFYPSSVERSIIESGLFPQPAGTTAQYIYKTLSYSPFGFAGANTGANPRAVTGFNQGPFVTTNR</sequence>
<name>A0A3S7HHQ4_9CAUD</name>
<reference evidence="1 2" key="1">
    <citation type="submission" date="2018-02" db="EMBL/GenBank/DDBJ databases">
        <title>Isolation, characterization and comparative genomics of Xanthomonas oryzae pv. oryzae bacteriophages.</title>
        <authorList>
            <person name="Varga I."/>
            <person name="Molnar J."/>
            <person name="Gazdag A."/>
            <person name="Szucs D."/>
            <person name="Doffkay Z."/>
            <person name="Valappil S.K."/>
            <person name="Papp S."/>
            <person name="Pinter R."/>
            <person name="Vera Cruz C.M."/>
            <person name="Ricardo O."/>
            <person name="Vizi T."/>
            <person name="Schneider G."/>
            <person name="Rakhely G."/>
            <person name="Kovacs T."/>
        </authorList>
    </citation>
    <scope>NUCLEOTIDE SEQUENCE [LARGE SCALE GENOMIC DNA]</scope>
</reference>
<dbReference type="RefSeq" id="YP_010052481.1">
    <property type="nucleotide sequence ID" value="NC_054458.1"/>
</dbReference>